<protein>
    <submittedName>
        <fullName evidence="1">Uncharacterized protein</fullName>
    </submittedName>
</protein>
<proteinExistence type="predicted"/>
<accession>A0AAX4IBR1</accession>
<dbReference type="RefSeq" id="XP_062777592.1">
    <property type="nucleotide sequence ID" value="XM_062921541.1"/>
</dbReference>
<dbReference type="KEGG" id="cdet:87941885"/>
<dbReference type="Proteomes" id="UP001322277">
    <property type="component" value="Chromosome 3"/>
</dbReference>
<sequence>MAATLSSLLNAVEPERASLAEFSFLLLLNTTRGDTVQGSLCFEVSNKITSTMQTTKDLPARAPEPPYSWLSSRELSAPTWQRCSIGSPATQVARQRCYGETITEMRRLASMETHKASHSPAVHRRLVDIGSIHVQLGTALHGMPKHGTASRTPRVVDCLFSGIGWSGYARPRPKSSDGYAVVGKLVIRMTKLSAPGFARLVDARKASHKGSRSLECNAILTHLHPGRQRHRINLVQRVFQSQPSKSVATRREAIALHCFLCLPVACAAELNLVYLQPPYNGAVTIDKVLNPVSRSKPQSLGTRSAPATSEFDLFATSKCMKQSAGPNTLPLNLLETALPALLVAVVADCGPALITNKREGEGGYNMKQTVF</sequence>
<dbReference type="GeneID" id="87941885"/>
<name>A0AAX4IBR1_9PEZI</name>
<reference evidence="2" key="1">
    <citation type="journal article" date="2023" name="bioRxiv">
        <title>Complete genome of the Medicago anthracnose fungus, Colletotrichum destructivum, reveals a mini-chromosome-like region within a core chromosome.</title>
        <authorList>
            <person name="Lapalu N."/>
            <person name="Simon A."/>
            <person name="Lu A."/>
            <person name="Plaumann P.-L."/>
            <person name="Amselem J."/>
            <person name="Pigne S."/>
            <person name="Auger A."/>
            <person name="Koch C."/>
            <person name="Dallery J.-F."/>
            <person name="O'Connell R.J."/>
        </authorList>
    </citation>
    <scope>NUCLEOTIDE SEQUENCE [LARGE SCALE GENOMIC DNA]</scope>
    <source>
        <strain evidence="2">CBS 520.97</strain>
    </source>
</reference>
<organism evidence="1 2">
    <name type="scientific">Colletotrichum destructivum</name>
    <dbReference type="NCBI Taxonomy" id="34406"/>
    <lineage>
        <taxon>Eukaryota</taxon>
        <taxon>Fungi</taxon>
        <taxon>Dikarya</taxon>
        <taxon>Ascomycota</taxon>
        <taxon>Pezizomycotina</taxon>
        <taxon>Sordariomycetes</taxon>
        <taxon>Hypocreomycetidae</taxon>
        <taxon>Glomerellales</taxon>
        <taxon>Glomerellaceae</taxon>
        <taxon>Colletotrichum</taxon>
        <taxon>Colletotrichum destructivum species complex</taxon>
    </lineage>
</organism>
<evidence type="ECO:0000313" key="2">
    <source>
        <dbReference type="Proteomes" id="UP001322277"/>
    </source>
</evidence>
<keyword evidence="2" id="KW-1185">Reference proteome</keyword>
<gene>
    <name evidence="1" type="ORF">CDEST_05382</name>
</gene>
<dbReference type="EMBL" id="CP137307">
    <property type="protein sequence ID" value="WQF80368.1"/>
    <property type="molecule type" value="Genomic_DNA"/>
</dbReference>
<dbReference type="AlphaFoldDB" id="A0AAX4IBR1"/>
<evidence type="ECO:0000313" key="1">
    <source>
        <dbReference type="EMBL" id="WQF80368.1"/>
    </source>
</evidence>